<dbReference type="InterPro" id="IPR007627">
    <property type="entry name" value="RNA_pol_sigma70_r2"/>
</dbReference>
<dbReference type="AlphaFoldDB" id="A0A1B7X9L3"/>
<keyword evidence="4" id="KW-0804">Transcription</keyword>
<dbReference type="SUPFAM" id="SSF88946">
    <property type="entry name" value="Sigma2 domain of RNA polymerase sigma factors"/>
    <property type="match status" value="1"/>
</dbReference>
<evidence type="ECO:0000256" key="2">
    <source>
        <dbReference type="ARBA" id="ARBA00023015"/>
    </source>
</evidence>
<dbReference type="Gene3D" id="1.10.10.10">
    <property type="entry name" value="Winged helix-like DNA-binding domain superfamily/Winged helix DNA-binding domain"/>
    <property type="match status" value="1"/>
</dbReference>
<protein>
    <recommendedName>
        <fullName evidence="5">RNA polymerase sigma factor SigZ</fullName>
    </recommendedName>
</protein>
<dbReference type="PANTHER" id="PTHR43133:SF62">
    <property type="entry name" value="RNA POLYMERASE SIGMA FACTOR SIGZ"/>
    <property type="match status" value="1"/>
</dbReference>
<dbReference type="Pfam" id="PF04542">
    <property type="entry name" value="Sigma70_r2"/>
    <property type="match status" value="1"/>
</dbReference>
<evidence type="ECO:0000256" key="1">
    <source>
        <dbReference type="ARBA" id="ARBA00010641"/>
    </source>
</evidence>
<dbReference type="InterPro" id="IPR036388">
    <property type="entry name" value="WH-like_DNA-bd_sf"/>
</dbReference>
<gene>
    <name evidence="8" type="ORF">SP90_14940</name>
</gene>
<evidence type="ECO:0000313" key="9">
    <source>
        <dbReference type="Proteomes" id="UP000091979"/>
    </source>
</evidence>
<dbReference type="PATRIC" id="fig|1560234.3.peg.2269"/>
<evidence type="ECO:0000256" key="4">
    <source>
        <dbReference type="ARBA" id="ARBA00023163"/>
    </source>
</evidence>
<dbReference type="NCBIfam" id="TIGR02959">
    <property type="entry name" value="SigZ"/>
    <property type="match status" value="1"/>
</dbReference>
<sequence>MDVLETQWVTHQKSLLTFIRKRVGSRDVAEDILHDVFIKFYTKFSTIADHSMIRSWLFRVTRNTIIDYYRARTVTQELPDDLESLIGEREESVQQTLSACVEKMVLQLPKKYRVAIEIAELENRPQHELAALEQISLSGAKSRVQRGRKMLQAMMFDCCAFDLDVHNRVIDWVPRNSDCQCC</sequence>
<comment type="similarity">
    <text evidence="1">Belongs to the sigma-70 factor family. ECF subfamily.</text>
</comment>
<organism evidence="8 9">
    <name type="scientific">Halodesulfovibrio spirochaetisodalis</name>
    <dbReference type="NCBI Taxonomy" id="1560234"/>
    <lineage>
        <taxon>Bacteria</taxon>
        <taxon>Pseudomonadati</taxon>
        <taxon>Thermodesulfobacteriota</taxon>
        <taxon>Desulfovibrionia</taxon>
        <taxon>Desulfovibrionales</taxon>
        <taxon>Desulfovibrionaceae</taxon>
        <taxon>Halodesulfovibrio</taxon>
    </lineage>
</organism>
<proteinExistence type="inferred from homology"/>
<dbReference type="InterPro" id="IPR039425">
    <property type="entry name" value="RNA_pol_sigma-70-like"/>
</dbReference>
<dbReference type="Proteomes" id="UP000091979">
    <property type="component" value="Unassembled WGS sequence"/>
</dbReference>
<name>A0A1B7X9L3_9BACT</name>
<dbReference type="GO" id="GO:0006352">
    <property type="term" value="P:DNA-templated transcription initiation"/>
    <property type="evidence" value="ECO:0007669"/>
    <property type="project" value="InterPro"/>
</dbReference>
<dbReference type="Gene3D" id="1.10.1740.10">
    <property type="match status" value="1"/>
</dbReference>
<reference evidence="8 9" key="1">
    <citation type="submission" date="2015-01" db="EMBL/GenBank/DDBJ databases">
        <title>Desulfovibrio sp. JC271 draft genome sequence.</title>
        <authorList>
            <person name="Shivani Y."/>
            <person name="Subhash Y."/>
            <person name="Sasikala C."/>
            <person name="Ramana C.V."/>
        </authorList>
    </citation>
    <scope>NUCLEOTIDE SEQUENCE [LARGE SCALE GENOMIC DNA]</scope>
    <source>
        <strain evidence="8 9">JC271</strain>
    </source>
</reference>
<keyword evidence="2" id="KW-0805">Transcription regulation</keyword>
<comment type="caution">
    <text evidence="8">The sequence shown here is derived from an EMBL/GenBank/DDBJ whole genome shotgun (WGS) entry which is preliminary data.</text>
</comment>
<feature type="domain" description="RNA polymerase sigma-70 region 2" evidence="6">
    <location>
        <begin position="10"/>
        <end position="73"/>
    </location>
</feature>
<dbReference type="InterPro" id="IPR014304">
    <property type="entry name" value="RNA_pol_sigma-Z"/>
</dbReference>
<dbReference type="InterPro" id="IPR014284">
    <property type="entry name" value="RNA_pol_sigma-70_dom"/>
</dbReference>
<dbReference type="EMBL" id="JXMS01000033">
    <property type="protein sequence ID" value="OBQ45990.1"/>
    <property type="molecule type" value="Genomic_DNA"/>
</dbReference>
<dbReference type="NCBIfam" id="TIGR02937">
    <property type="entry name" value="sigma70-ECF"/>
    <property type="match status" value="1"/>
</dbReference>
<evidence type="ECO:0000259" key="7">
    <source>
        <dbReference type="Pfam" id="PF08281"/>
    </source>
</evidence>
<evidence type="ECO:0000259" key="6">
    <source>
        <dbReference type="Pfam" id="PF04542"/>
    </source>
</evidence>
<keyword evidence="9" id="KW-1185">Reference proteome</keyword>
<evidence type="ECO:0000313" key="8">
    <source>
        <dbReference type="EMBL" id="OBQ45990.1"/>
    </source>
</evidence>
<dbReference type="InterPro" id="IPR013325">
    <property type="entry name" value="RNA_pol_sigma_r2"/>
</dbReference>
<evidence type="ECO:0000256" key="3">
    <source>
        <dbReference type="ARBA" id="ARBA00023082"/>
    </source>
</evidence>
<dbReference type="PANTHER" id="PTHR43133">
    <property type="entry name" value="RNA POLYMERASE ECF-TYPE SIGMA FACTO"/>
    <property type="match status" value="1"/>
</dbReference>
<feature type="domain" description="RNA polymerase sigma factor 70 region 4 type 2" evidence="7">
    <location>
        <begin position="99"/>
        <end position="151"/>
    </location>
</feature>
<dbReference type="Pfam" id="PF08281">
    <property type="entry name" value="Sigma70_r4_2"/>
    <property type="match status" value="1"/>
</dbReference>
<dbReference type="InterPro" id="IPR013324">
    <property type="entry name" value="RNA_pol_sigma_r3/r4-like"/>
</dbReference>
<dbReference type="GO" id="GO:0003677">
    <property type="term" value="F:DNA binding"/>
    <property type="evidence" value="ECO:0007669"/>
    <property type="project" value="InterPro"/>
</dbReference>
<keyword evidence="3" id="KW-0731">Sigma factor</keyword>
<dbReference type="STRING" id="1560234.SP90_14940"/>
<evidence type="ECO:0000256" key="5">
    <source>
        <dbReference type="NCBIfam" id="TIGR02959"/>
    </source>
</evidence>
<dbReference type="GO" id="GO:0016987">
    <property type="term" value="F:sigma factor activity"/>
    <property type="evidence" value="ECO:0007669"/>
    <property type="project" value="UniProtKB-KW"/>
</dbReference>
<dbReference type="InterPro" id="IPR013249">
    <property type="entry name" value="RNA_pol_sigma70_r4_t2"/>
</dbReference>
<accession>A0A1B7X9L3</accession>
<dbReference type="SUPFAM" id="SSF88659">
    <property type="entry name" value="Sigma3 and sigma4 domains of RNA polymerase sigma factors"/>
    <property type="match status" value="1"/>
</dbReference>
<dbReference type="RefSeq" id="WP_066858089.1">
    <property type="nucleotide sequence ID" value="NZ_JXMS01000033.1"/>
</dbReference>